<sequence length="87" mass="9987">MKIFQKVFEPIRRQVFPREDFLSSIFVSSMTLFIRSLNVGIRVVQRIQPNSNKYALSIRTGCRMELLLIGPASTDFISVQNSSLTTF</sequence>
<name>A0A6N2X701_9BACE</name>
<accession>A0A6N2X701</accession>
<reference evidence="1" key="1">
    <citation type="submission" date="2019-11" db="EMBL/GenBank/DDBJ databases">
        <authorList>
            <person name="Feng L."/>
        </authorList>
    </citation>
    <scope>NUCLEOTIDE SEQUENCE</scope>
    <source>
        <strain evidence="1">BcaccaeLFYP20</strain>
    </source>
</reference>
<dbReference type="AlphaFoldDB" id="A0A6N2X701"/>
<organism evidence="1">
    <name type="scientific">Bacteroides caccae</name>
    <dbReference type="NCBI Taxonomy" id="47678"/>
    <lineage>
        <taxon>Bacteria</taxon>
        <taxon>Pseudomonadati</taxon>
        <taxon>Bacteroidota</taxon>
        <taxon>Bacteroidia</taxon>
        <taxon>Bacteroidales</taxon>
        <taxon>Bacteroidaceae</taxon>
        <taxon>Bacteroides</taxon>
    </lineage>
</organism>
<gene>
    <name evidence="1" type="ORF">BCLFYP20_00332</name>
</gene>
<dbReference type="EMBL" id="CACRTB010000041">
    <property type="protein sequence ID" value="VYT49822.1"/>
    <property type="molecule type" value="Genomic_DNA"/>
</dbReference>
<proteinExistence type="predicted"/>
<protein>
    <submittedName>
        <fullName evidence="1">Uncharacterized protein</fullName>
    </submittedName>
</protein>
<evidence type="ECO:0000313" key="1">
    <source>
        <dbReference type="EMBL" id="VYT49822.1"/>
    </source>
</evidence>